<dbReference type="SFLD" id="SFLDG01082">
    <property type="entry name" value="B12-binding_domain_containing"/>
    <property type="match status" value="1"/>
</dbReference>
<proteinExistence type="predicted"/>
<comment type="cofactor">
    <cofactor evidence="1">
        <name>[4Fe-4S] cluster</name>
        <dbReference type="ChEBI" id="CHEBI:49883"/>
    </cofactor>
</comment>
<dbReference type="Proteomes" id="UP000683507">
    <property type="component" value="Chromosome"/>
</dbReference>
<feature type="domain" description="Radical SAM core" evidence="9">
    <location>
        <begin position="193"/>
        <end position="415"/>
    </location>
</feature>
<dbReference type="InterPro" id="IPR034466">
    <property type="entry name" value="Methyltransferase_Class_B"/>
</dbReference>
<dbReference type="SMART" id="SM00729">
    <property type="entry name" value="Elp3"/>
    <property type="match status" value="1"/>
</dbReference>
<evidence type="ECO:0000256" key="2">
    <source>
        <dbReference type="ARBA" id="ARBA00022603"/>
    </source>
</evidence>
<dbReference type="EC" id="1.21.98.3" evidence="10"/>
<gene>
    <name evidence="10" type="primary">bchE_1</name>
    <name evidence="10" type="ORF">CRYO30217_00071</name>
</gene>
<dbReference type="RefSeq" id="WP_258540315.1">
    <property type="nucleotide sequence ID" value="NZ_OU015584.1"/>
</dbReference>
<keyword evidence="11" id="KW-1185">Reference proteome</keyword>
<feature type="domain" description="B12-binding" evidence="8">
    <location>
        <begin position="1"/>
        <end position="143"/>
    </location>
</feature>
<dbReference type="SFLD" id="SFLDS00029">
    <property type="entry name" value="Radical_SAM"/>
    <property type="match status" value="1"/>
</dbReference>
<keyword evidence="6" id="KW-0408">Iron</keyword>
<dbReference type="GO" id="GO:0051539">
    <property type="term" value="F:4 iron, 4 sulfur cluster binding"/>
    <property type="evidence" value="ECO:0007669"/>
    <property type="project" value="UniProtKB-KW"/>
</dbReference>
<protein>
    <submittedName>
        <fullName evidence="10">Anaerobic magnesium-protoporphyrin IX monomethyl ester cyclase</fullName>
        <ecNumber evidence="10">1.21.98.3</ecNumber>
    </submittedName>
</protein>
<evidence type="ECO:0000313" key="10">
    <source>
        <dbReference type="EMBL" id="CAG5076334.1"/>
    </source>
</evidence>
<keyword evidence="5" id="KW-0479">Metal-binding</keyword>
<accession>A0A916JJ45</accession>
<dbReference type="Gene3D" id="3.80.30.20">
    <property type="entry name" value="tm_1862 like domain"/>
    <property type="match status" value="1"/>
</dbReference>
<dbReference type="GO" id="GO:0046872">
    <property type="term" value="F:metal ion binding"/>
    <property type="evidence" value="ECO:0007669"/>
    <property type="project" value="UniProtKB-KW"/>
</dbReference>
<dbReference type="KEGG" id="ptan:CRYO30217_00071"/>
<dbReference type="SFLD" id="SFLDG01123">
    <property type="entry name" value="methyltransferase_(Class_B)"/>
    <property type="match status" value="1"/>
</dbReference>
<dbReference type="InterPro" id="IPR006638">
    <property type="entry name" value="Elp3/MiaA/NifB-like_rSAM"/>
</dbReference>
<evidence type="ECO:0000259" key="8">
    <source>
        <dbReference type="PROSITE" id="PS51332"/>
    </source>
</evidence>
<evidence type="ECO:0000313" key="11">
    <source>
        <dbReference type="Proteomes" id="UP000683507"/>
    </source>
</evidence>
<dbReference type="Pfam" id="PF02310">
    <property type="entry name" value="B12-binding"/>
    <property type="match status" value="1"/>
</dbReference>
<dbReference type="InterPro" id="IPR058240">
    <property type="entry name" value="rSAM_sf"/>
</dbReference>
<dbReference type="InterPro" id="IPR006158">
    <property type="entry name" value="Cobalamin-bd"/>
</dbReference>
<name>A0A916JJ45_9FLAO</name>
<keyword evidence="3" id="KW-0808">Transferase</keyword>
<dbReference type="PANTHER" id="PTHR43409:SF7">
    <property type="entry name" value="BLL1977 PROTEIN"/>
    <property type="match status" value="1"/>
</dbReference>
<keyword evidence="2" id="KW-0489">Methyltransferase</keyword>
<sequence length="453" mass="52284">MSVLLTHAYYLEEDEKEANIMKPYVPLGILYISAYLKENNFKTKVFDTTFSSYDKQQKELLATRPKVIAIYTNLVTKLNVIRLINWIKSQPSLSQSKVVLGGPDLRYNIDNYLKTGADFLVIGEGEQTMKELCDHLLTNTDSDLSEVQGLAYLQDGNVVQTPERIKIKDINELPFPDRSAIDLNKYQETWKTHHGMSMLSISTQRGCPYTCKWCSTAVYGMSYRRRSAKLVADEVEMLLKEYQPNAFWFVDDVFTVSHKWIDAFHHEVLSRGLKFNFECITRAERLTDKVLDQLKEMGCSKIWIGAESGSQQIIDEMDRRVDIDLVAETIIKTKEKGIGTGTFIMLGYPTETIIDIENTVKYLSKCNPDDFTITLTYPIKGTSLYEQVKPKITSDLDWFSSTDRDIDFTRTYSRRFYDHAIRYVVNSVKFNQTKSPKHKLKAIYSKTMMNTLK</sequence>
<dbReference type="GO" id="GO:0016491">
    <property type="term" value="F:oxidoreductase activity"/>
    <property type="evidence" value="ECO:0007669"/>
    <property type="project" value="UniProtKB-KW"/>
</dbReference>
<dbReference type="GO" id="GO:0005829">
    <property type="term" value="C:cytosol"/>
    <property type="evidence" value="ECO:0007669"/>
    <property type="project" value="TreeGrafter"/>
</dbReference>
<dbReference type="InterPro" id="IPR023404">
    <property type="entry name" value="rSAM_horseshoe"/>
</dbReference>
<organism evidence="10 11">
    <name type="scientific">Parvicella tangerina</name>
    <dbReference type="NCBI Taxonomy" id="2829795"/>
    <lineage>
        <taxon>Bacteria</taxon>
        <taxon>Pseudomonadati</taxon>
        <taxon>Bacteroidota</taxon>
        <taxon>Flavobacteriia</taxon>
        <taxon>Flavobacteriales</taxon>
        <taxon>Parvicellaceae</taxon>
        <taxon>Parvicella</taxon>
    </lineage>
</organism>
<evidence type="ECO:0000256" key="7">
    <source>
        <dbReference type="ARBA" id="ARBA00023014"/>
    </source>
</evidence>
<dbReference type="CDD" id="cd01335">
    <property type="entry name" value="Radical_SAM"/>
    <property type="match status" value="1"/>
</dbReference>
<evidence type="ECO:0000259" key="9">
    <source>
        <dbReference type="PROSITE" id="PS51918"/>
    </source>
</evidence>
<dbReference type="AlphaFoldDB" id="A0A916JJ45"/>
<evidence type="ECO:0000256" key="5">
    <source>
        <dbReference type="ARBA" id="ARBA00022723"/>
    </source>
</evidence>
<evidence type="ECO:0000256" key="6">
    <source>
        <dbReference type="ARBA" id="ARBA00023004"/>
    </source>
</evidence>
<evidence type="ECO:0000256" key="4">
    <source>
        <dbReference type="ARBA" id="ARBA00022691"/>
    </source>
</evidence>
<dbReference type="InterPro" id="IPR051198">
    <property type="entry name" value="BchE-like"/>
</dbReference>
<dbReference type="Pfam" id="PF04055">
    <property type="entry name" value="Radical_SAM"/>
    <property type="match status" value="1"/>
</dbReference>
<dbReference type="PANTHER" id="PTHR43409">
    <property type="entry name" value="ANAEROBIC MAGNESIUM-PROTOPORPHYRIN IX MONOMETHYL ESTER CYCLASE-RELATED"/>
    <property type="match status" value="1"/>
</dbReference>
<keyword evidence="7" id="KW-0411">Iron-sulfur</keyword>
<dbReference type="InterPro" id="IPR007197">
    <property type="entry name" value="rSAM"/>
</dbReference>
<evidence type="ECO:0000256" key="3">
    <source>
        <dbReference type="ARBA" id="ARBA00022679"/>
    </source>
</evidence>
<dbReference type="Gene3D" id="3.40.50.280">
    <property type="entry name" value="Cobalamin-binding domain"/>
    <property type="match status" value="1"/>
</dbReference>
<dbReference type="EMBL" id="OU015584">
    <property type="protein sequence ID" value="CAG5076334.1"/>
    <property type="molecule type" value="Genomic_DNA"/>
</dbReference>
<dbReference type="PROSITE" id="PS51918">
    <property type="entry name" value="RADICAL_SAM"/>
    <property type="match status" value="1"/>
</dbReference>
<dbReference type="GO" id="GO:0031419">
    <property type="term" value="F:cobalamin binding"/>
    <property type="evidence" value="ECO:0007669"/>
    <property type="project" value="InterPro"/>
</dbReference>
<evidence type="ECO:0000256" key="1">
    <source>
        <dbReference type="ARBA" id="ARBA00001966"/>
    </source>
</evidence>
<dbReference type="SUPFAM" id="SSF102114">
    <property type="entry name" value="Radical SAM enzymes"/>
    <property type="match status" value="1"/>
</dbReference>
<keyword evidence="4" id="KW-0949">S-adenosyl-L-methionine</keyword>
<dbReference type="PROSITE" id="PS51332">
    <property type="entry name" value="B12_BINDING"/>
    <property type="match status" value="1"/>
</dbReference>
<reference evidence="10" key="1">
    <citation type="submission" date="2021-04" db="EMBL/GenBank/DDBJ databases">
        <authorList>
            <person name="Rodrigo-Torres L."/>
            <person name="Arahal R. D."/>
            <person name="Lucena T."/>
        </authorList>
    </citation>
    <scope>NUCLEOTIDE SEQUENCE</scope>
    <source>
        <strain evidence="10">AS29M-1</strain>
    </source>
</reference>
<dbReference type="CDD" id="cd02068">
    <property type="entry name" value="radical_SAM_B12_BD"/>
    <property type="match status" value="1"/>
</dbReference>
<keyword evidence="10" id="KW-0560">Oxidoreductase</keyword>